<dbReference type="SUPFAM" id="SSF46689">
    <property type="entry name" value="Homeodomain-like"/>
    <property type="match status" value="1"/>
</dbReference>
<dbReference type="PANTHER" id="PTHR30055:SF226">
    <property type="entry name" value="HTH-TYPE TRANSCRIPTIONAL REGULATOR PKSA"/>
    <property type="match status" value="1"/>
</dbReference>
<evidence type="ECO:0000313" key="4">
    <source>
        <dbReference type="EMBL" id="WUV46129.1"/>
    </source>
</evidence>
<accession>A0ABZ1YWJ5</accession>
<keyword evidence="5" id="KW-1185">Reference proteome</keyword>
<protein>
    <submittedName>
        <fullName evidence="4">TetR/AcrR family transcriptional regulator</fullName>
    </submittedName>
</protein>
<gene>
    <name evidence="4" type="ORF">OG563_44895</name>
</gene>
<dbReference type="Pfam" id="PF00440">
    <property type="entry name" value="TetR_N"/>
    <property type="match status" value="1"/>
</dbReference>
<dbReference type="PRINTS" id="PR00455">
    <property type="entry name" value="HTHTETR"/>
</dbReference>
<dbReference type="PROSITE" id="PS50977">
    <property type="entry name" value="HTH_TETR_2"/>
    <property type="match status" value="1"/>
</dbReference>
<keyword evidence="1 2" id="KW-0238">DNA-binding</keyword>
<feature type="domain" description="HTH tetR-type" evidence="3">
    <location>
        <begin position="16"/>
        <end position="76"/>
    </location>
</feature>
<organism evidence="4 5">
    <name type="scientific">Nocardia vinacea</name>
    <dbReference type="NCBI Taxonomy" id="96468"/>
    <lineage>
        <taxon>Bacteria</taxon>
        <taxon>Bacillati</taxon>
        <taxon>Actinomycetota</taxon>
        <taxon>Actinomycetes</taxon>
        <taxon>Mycobacteriales</taxon>
        <taxon>Nocardiaceae</taxon>
        <taxon>Nocardia</taxon>
    </lineage>
</organism>
<evidence type="ECO:0000259" key="3">
    <source>
        <dbReference type="PROSITE" id="PS50977"/>
    </source>
</evidence>
<dbReference type="PANTHER" id="PTHR30055">
    <property type="entry name" value="HTH-TYPE TRANSCRIPTIONAL REGULATOR RUTR"/>
    <property type="match status" value="1"/>
</dbReference>
<evidence type="ECO:0000256" key="2">
    <source>
        <dbReference type="PROSITE-ProRule" id="PRU00335"/>
    </source>
</evidence>
<dbReference type="InterPro" id="IPR001647">
    <property type="entry name" value="HTH_TetR"/>
</dbReference>
<dbReference type="Gene3D" id="1.10.357.10">
    <property type="entry name" value="Tetracycline Repressor, domain 2"/>
    <property type="match status" value="1"/>
</dbReference>
<name>A0ABZ1YWJ5_9NOCA</name>
<dbReference type="RefSeq" id="WP_329409706.1">
    <property type="nucleotide sequence ID" value="NZ_CP109441.1"/>
</dbReference>
<reference evidence="4" key="1">
    <citation type="submission" date="2022-10" db="EMBL/GenBank/DDBJ databases">
        <title>The complete genomes of actinobacterial strains from the NBC collection.</title>
        <authorList>
            <person name="Joergensen T.S."/>
            <person name="Alvarez Arevalo M."/>
            <person name="Sterndorff E.B."/>
            <person name="Faurdal D."/>
            <person name="Vuksanovic O."/>
            <person name="Mourched A.-S."/>
            <person name="Charusanti P."/>
            <person name="Shaw S."/>
            <person name="Blin K."/>
            <person name="Weber T."/>
        </authorList>
    </citation>
    <scope>NUCLEOTIDE SEQUENCE</scope>
    <source>
        <strain evidence="4">NBC_01482</strain>
    </source>
</reference>
<dbReference type="Proteomes" id="UP001432062">
    <property type="component" value="Chromosome"/>
</dbReference>
<dbReference type="InterPro" id="IPR050109">
    <property type="entry name" value="HTH-type_TetR-like_transc_reg"/>
</dbReference>
<proteinExistence type="predicted"/>
<sequence>MSTGVPPASSLQRKRSEAQHRTLDAALELFARHGVSGTSFQMIADALGVTKAAVYHQFKVKEDLVIAVTERELAGLEPTLDAAEAEPDSAHARDMLLDRVIDLAIRERGLVGTLQFDPVIVRLLAEHKPFLDFLTRLFTVMAGDNTTDTRVPTVMLSGSIAVAVMHPLLADMDPETLRTEITKTARRILNTTSPH</sequence>
<dbReference type="EMBL" id="CP109441">
    <property type="protein sequence ID" value="WUV46129.1"/>
    <property type="molecule type" value="Genomic_DNA"/>
</dbReference>
<evidence type="ECO:0000256" key="1">
    <source>
        <dbReference type="ARBA" id="ARBA00023125"/>
    </source>
</evidence>
<feature type="DNA-binding region" description="H-T-H motif" evidence="2">
    <location>
        <begin position="39"/>
        <end position="58"/>
    </location>
</feature>
<dbReference type="InterPro" id="IPR009057">
    <property type="entry name" value="Homeodomain-like_sf"/>
</dbReference>
<evidence type="ECO:0000313" key="5">
    <source>
        <dbReference type="Proteomes" id="UP001432062"/>
    </source>
</evidence>